<name>A0A8B6GCC0_MYTGA</name>
<organism evidence="3 4">
    <name type="scientific">Mytilus galloprovincialis</name>
    <name type="common">Mediterranean mussel</name>
    <dbReference type="NCBI Taxonomy" id="29158"/>
    <lineage>
        <taxon>Eukaryota</taxon>
        <taxon>Metazoa</taxon>
        <taxon>Spiralia</taxon>
        <taxon>Lophotrochozoa</taxon>
        <taxon>Mollusca</taxon>
        <taxon>Bivalvia</taxon>
        <taxon>Autobranchia</taxon>
        <taxon>Pteriomorphia</taxon>
        <taxon>Mytilida</taxon>
        <taxon>Mytiloidea</taxon>
        <taxon>Mytilidae</taxon>
        <taxon>Mytilinae</taxon>
        <taxon>Mytilus</taxon>
    </lineage>
</organism>
<dbReference type="AlphaFoldDB" id="A0A8B6GCC0"/>
<feature type="domain" description="DUF7869" evidence="2">
    <location>
        <begin position="612"/>
        <end position="797"/>
    </location>
</feature>
<evidence type="ECO:0000256" key="1">
    <source>
        <dbReference type="SAM" id="SignalP"/>
    </source>
</evidence>
<comment type="caution">
    <text evidence="3">The sequence shown here is derived from an EMBL/GenBank/DDBJ whole genome shotgun (WGS) entry which is preliminary data.</text>
</comment>
<gene>
    <name evidence="3" type="ORF">MGAL_10B092017</name>
</gene>
<sequence>MDYCIFLSALCLSVLLSVQTLNGVKTNIRENCNPVSERRILTFSIQVPQIILPVDSILNDVTVFADASSATDEYTFVNSSNLGGSHFLESAENSVVCLNYTEKHGVNLGDSLSELHNLGDSYNLGRSDIHNLGQSDSYCFGDLSNTAESSLSLILETKTLESFEEYAVNYDTTLKSPNKALMTSTPRKIPVISGVADISDDNYDFGLFDYSVNRTLIELEPAFGISSSEHESSCYMGSEISTKLRCNICPSSPYEFNEDDTETLHLASTEILSLSSGFEGTSYLASSRSESKINENVSVYSDASIGMAEMYHDVRATFPQEETKPLLESQSHPERSRLLARHTKVASIQKDLKSCRRCCSKVCTKKFSFVEVKNMRLEFWSKTINGRNQWLLKKFSETNMEYTPYFRIQNGHVVCPKALMRMLGIHKNFYYSNRKKFIGGARFSVSERHYCASIKSLQAINWLEEYATYYVDRMPDCNTLLLPYRTRQCMIYIRYKEDMKERSEEFLMPSAFYGMWKKYLPNLKVKKTNSFSKCTVCTSLERQIETTHDPVMREKLRAERREHNSRQMLERKYYYTKKNAAKTSPSQYLSLIIDGMDQSKTNLPHFVGRMAKAVNKVDQLTTHVTGVLAHGQNKFFTFLDWNQYAHDSNLTMNILMLILHQISKLMGNKLPPILYLQADNCWRENKNRYVLGFCELLVHQRIFNEVHLSFLPVGHTHEDVDASFSRIAETLRRNDAETMPRLKEMLPNVKDIEAIYDIRSWITSSLNDIRKHTKPLHYKFIRDLATTNVKMQYKAFQDSEWKTEHGIIQLISGKPNLPKGIPKVINPLFEKIDINKIKSRIPQWQCLFTDQIEHTEQKWWGGFLGHLEKIRDSLPYRRTKVLSKAKWILPLLPKQQLKRQGPSVDQDIPAELRRLLENEREECFVQVQPKQQKRTLKGNRKESEGIM</sequence>
<evidence type="ECO:0000313" key="3">
    <source>
        <dbReference type="EMBL" id="VDI62068.1"/>
    </source>
</evidence>
<dbReference type="InterPro" id="IPR057191">
    <property type="entry name" value="DUF7869"/>
</dbReference>
<evidence type="ECO:0000313" key="4">
    <source>
        <dbReference type="Proteomes" id="UP000596742"/>
    </source>
</evidence>
<dbReference type="Pfam" id="PF25273">
    <property type="entry name" value="DUF7869"/>
    <property type="match status" value="1"/>
</dbReference>
<feature type="chain" id="PRO_5032639611" description="DUF7869 domain-containing protein" evidence="1">
    <location>
        <begin position="21"/>
        <end position="947"/>
    </location>
</feature>
<reference evidence="3" key="1">
    <citation type="submission" date="2018-11" db="EMBL/GenBank/DDBJ databases">
        <authorList>
            <person name="Alioto T."/>
            <person name="Alioto T."/>
        </authorList>
    </citation>
    <scope>NUCLEOTIDE SEQUENCE</scope>
</reference>
<dbReference type="EMBL" id="UYJE01008207">
    <property type="protein sequence ID" value="VDI62068.1"/>
    <property type="molecule type" value="Genomic_DNA"/>
</dbReference>
<evidence type="ECO:0000259" key="2">
    <source>
        <dbReference type="Pfam" id="PF25273"/>
    </source>
</evidence>
<dbReference type="PANTHER" id="PTHR33153:SF3">
    <property type="entry name" value="TRAFFICKING PROTEIN PARTICLE COMPLEX SUBUNIT 11 DOMAIN-CONTAINING PROTEIN"/>
    <property type="match status" value="1"/>
</dbReference>
<dbReference type="PANTHER" id="PTHR33153">
    <property type="entry name" value="MYND-TYPE DOMAIN-CONTAINING PROTEIN"/>
    <property type="match status" value="1"/>
</dbReference>
<feature type="signal peptide" evidence="1">
    <location>
        <begin position="1"/>
        <end position="20"/>
    </location>
</feature>
<proteinExistence type="predicted"/>
<accession>A0A8B6GCC0</accession>
<keyword evidence="1" id="KW-0732">Signal</keyword>
<protein>
    <recommendedName>
        <fullName evidence="2">DUF7869 domain-containing protein</fullName>
    </recommendedName>
</protein>
<keyword evidence="4" id="KW-1185">Reference proteome</keyword>
<dbReference type="Proteomes" id="UP000596742">
    <property type="component" value="Unassembled WGS sequence"/>
</dbReference>
<dbReference type="OrthoDB" id="6164422at2759"/>